<evidence type="ECO:0000313" key="6">
    <source>
        <dbReference type="Proteomes" id="UP000469943"/>
    </source>
</evidence>
<evidence type="ECO:0000313" key="5">
    <source>
        <dbReference type="EMBL" id="NEG71162.1"/>
    </source>
</evidence>
<keyword evidence="7" id="KW-1185">Reference proteome</keyword>
<dbReference type="Gene3D" id="3.40.50.1820">
    <property type="entry name" value="alpha/beta hydrolase"/>
    <property type="match status" value="1"/>
</dbReference>
<dbReference type="InterPro" id="IPR029058">
    <property type="entry name" value="AB_hydrolase_fold"/>
</dbReference>
<accession>A0A6L4X5H5</accession>
<gene>
    <name evidence="4" type="ORF">DSM100688_0547</name>
    <name evidence="5" type="ORF">GFD24_02795</name>
</gene>
<dbReference type="EMBL" id="WHZX01000001">
    <property type="protein sequence ID" value="NEG71162.1"/>
    <property type="molecule type" value="Genomic_DNA"/>
</dbReference>
<dbReference type="Proteomes" id="UP000482084">
    <property type="component" value="Unassembled WGS sequence"/>
</dbReference>
<evidence type="ECO:0000313" key="7">
    <source>
        <dbReference type="Proteomes" id="UP000482084"/>
    </source>
</evidence>
<reference evidence="5 6" key="1">
    <citation type="submission" date="2019-10" db="EMBL/GenBank/DDBJ databases">
        <title>Bifidobacterium from non-human primates.</title>
        <authorList>
            <person name="Modesto M."/>
        </authorList>
    </citation>
    <scope>NUCLEOTIDE SEQUENCE [LARGE SCALE GENOMIC DNA]</scope>
    <source>
        <strain evidence="5 6">TREM</strain>
    </source>
</reference>
<keyword evidence="2" id="KW-0378">Hydrolase</keyword>
<dbReference type="GO" id="GO:0016787">
    <property type="term" value="F:hydrolase activity"/>
    <property type="evidence" value="ECO:0007669"/>
    <property type="project" value="UniProtKB-KW"/>
</dbReference>
<name>A0A6L4X5H5_9BIFI</name>
<protein>
    <submittedName>
        <fullName evidence="4">Phospholipase</fullName>
    </submittedName>
</protein>
<dbReference type="InterPro" id="IPR003140">
    <property type="entry name" value="PLipase/COase/thioEstase"/>
</dbReference>
<reference evidence="4 7" key="2">
    <citation type="submission" date="2019-10" db="EMBL/GenBank/DDBJ databases">
        <title>Characterization of the phylogenetic diversity of two novel species belonging to the genus Bifidobacterium: Bifidobacterium cebidarum sp. nov. and Bifidobacterium leontopitheci sp. nov.</title>
        <authorList>
            <person name="Lugli G.A."/>
            <person name="Duranti S."/>
            <person name="Milani C."/>
            <person name="Turroni F."/>
            <person name="Ventura M."/>
        </authorList>
    </citation>
    <scope>NUCLEOTIDE SEQUENCE [LARGE SCALE GENOMIC DNA]</scope>
    <source>
        <strain evidence="4 7">DSM 100688</strain>
    </source>
</reference>
<evidence type="ECO:0000259" key="3">
    <source>
        <dbReference type="Pfam" id="PF02230"/>
    </source>
</evidence>
<comment type="caution">
    <text evidence="4">The sequence shown here is derived from an EMBL/GenBank/DDBJ whole genome shotgun (WGS) entry which is preliminary data.</text>
</comment>
<organism evidence="4 7">
    <name type="scientific">Bifidobacterium ramosum</name>
    <dbReference type="NCBI Taxonomy" id="1798158"/>
    <lineage>
        <taxon>Bacteria</taxon>
        <taxon>Bacillati</taxon>
        <taxon>Actinomycetota</taxon>
        <taxon>Actinomycetes</taxon>
        <taxon>Bifidobacteriales</taxon>
        <taxon>Bifidobacteriaceae</taxon>
        <taxon>Bifidobacterium</taxon>
    </lineage>
</organism>
<dbReference type="PANTHER" id="PTHR10655">
    <property type="entry name" value="LYSOPHOSPHOLIPASE-RELATED"/>
    <property type="match status" value="1"/>
</dbReference>
<dbReference type="Pfam" id="PF02230">
    <property type="entry name" value="Abhydrolase_2"/>
    <property type="match status" value="1"/>
</dbReference>
<dbReference type="InterPro" id="IPR050565">
    <property type="entry name" value="LYPA1-2/EST-like"/>
</dbReference>
<dbReference type="PANTHER" id="PTHR10655:SF17">
    <property type="entry name" value="LYSOPHOSPHOLIPASE-LIKE PROTEIN 1"/>
    <property type="match status" value="1"/>
</dbReference>
<dbReference type="RefSeq" id="WP_152357607.1">
    <property type="nucleotide sequence ID" value="NZ_WBSM01000001.1"/>
</dbReference>
<dbReference type="Proteomes" id="UP000469943">
    <property type="component" value="Unassembled WGS sequence"/>
</dbReference>
<dbReference type="EMBL" id="WBSM01000001">
    <property type="protein sequence ID" value="KAB8289467.1"/>
    <property type="molecule type" value="Genomic_DNA"/>
</dbReference>
<comment type="similarity">
    <text evidence="1">Belongs to the AB hydrolase superfamily. AB hydrolase 2 family.</text>
</comment>
<sequence>MLRFVSQIDTDPSTAHDPLYVMFHGYGNDESEMIRILDAVYRQDDRADVASQPTRRPNYLSFRGTVDRPYMGGSYWYPDGCGVDERRRACSTIGDAVVSLLDAGMFSNRRTILVGFSQGGYLSYRMVVEHPTLFDAAILLSPSFTGETDTILASDTRCFLAYGTEDRTIPPADQLTARRVLNTAGHLEYHEYAGMGHAICEQEISDIRMFVDR</sequence>
<dbReference type="AlphaFoldDB" id="A0A6L4X5H5"/>
<proteinExistence type="inferred from homology"/>
<evidence type="ECO:0000313" key="4">
    <source>
        <dbReference type="EMBL" id="KAB8289467.1"/>
    </source>
</evidence>
<evidence type="ECO:0000256" key="1">
    <source>
        <dbReference type="ARBA" id="ARBA00006499"/>
    </source>
</evidence>
<dbReference type="SUPFAM" id="SSF53474">
    <property type="entry name" value="alpha/beta-Hydrolases"/>
    <property type="match status" value="1"/>
</dbReference>
<feature type="domain" description="Phospholipase/carboxylesterase/thioesterase" evidence="3">
    <location>
        <begin position="12"/>
        <end position="212"/>
    </location>
</feature>
<dbReference type="OrthoDB" id="9780848at2"/>
<evidence type="ECO:0000256" key="2">
    <source>
        <dbReference type="ARBA" id="ARBA00022801"/>
    </source>
</evidence>